<dbReference type="GeneID" id="108078518"/>
<feature type="region of interest" description="Disordered" evidence="1">
    <location>
        <begin position="1"/>
        <end position="20"/>
    </location>
</feature>
<dbReference type="InterPro" id="IPR036910">
    <property type="entry name" value="HMG_box_dom_sf"/>
</dbReference>
<name>A0A6P4IG50_DROKI</name>
<dbReference type="SUPFAM" id="SSF47095">
    <property type="entry name" value="HMG-box"/>
    <property type="match status" value="1"/>
</dbReference>
<accession>A0A6P4IG50</accession>
<organism evidence="2 3">
    <name type="scientific">Drosophila kikkawai</name>
    <name type="common">Fruit fly</name>
    <dbReference type="NCBI Taxonomy" id="30033"/>
    <lineage>
        <taxon>Eukaryota</taxon>
        <taxon>Metazoa</taxon>
        <taxon>Ecdysozoa</taxon>
        <taxon>Arthropoda</taxon>
        <taxon>Hexapoda</taxon>
        <taxon>Insecta</taxon>
        <taxon>Pterygota</taxon>
        <taxon>Neoptera</taxon>
        <taxon>Endopterygota</taxon>
        <taxon>Diptera</taxon>
        <taxon>Brachycera</taxon>
        <taxon>Muscomorpha</taxon>
        <taxon>Ephydroidea</taxon>
        <taxon>Drosophilidae</taxon>
        <taxon>Drosophila</taxon>
        <taxon>Sophophora</taxon>
    </lineage>
</organism>
<keyword evidence="2" id="KW-1185">Reference proteome</keyword>
<evidence type="ECO:0000313" key="3">
    <source>
        <dbReference type="RefSeq" id="XP_017027912.1"/>
    </source>
</evidence>
<dbReference type="RefSeq" id="XP_017027912.1">
    <property type="nucleotide sequence ID" value="XM_017172423.3"/>
</dbReference>
<dbReference type="OrthoDB" id="7675944at2759"/>
<evidence type="ECO:0000313" key="2">
    <source>
        <dbReference type="Proteomes" id="UP001652661"/>
    </source>
</evidence>
<dbReference type="CDD" id="cd00084">
    <property type="entry name" value="HMG-box_SF"/>
    <property type="match status" value="1"/>
</dbReference>
<dbReference type="AlphaFoldDB" id="A0A6P4IG50"/>
<protein>
    <recommendedName>
        <fullName evidence="4">HMG box domain-containing protein</fullName>
    </recommendedName>
</protein>
<proteinExistence type="predicted"/>
<gene>
    <name evidence="3" type="primary">LOC108078518</name>
</gene>
<evidence type="ECO:0000256" key="1">
    <source>
        <dbReference type="SAM" id="MobiDB-lite"/>
    </source>
</evidence>
<sequence length="168" mass="19102">MGSCGKKSSRKSTSCGHRSRASFQAKGYSRKSSSCGHRSRTFVEAKAKGYSSAGRNPFFQYLAFYRKRNRKRLGHLPSCKVALLAGRRWTRMSPDQREPFISAANSFSYTYRPRSKKVNWVLGNLQEYLSGGECQAAALWKLMRSLKSWQQHCVLNDRTSEKNETEAG</sequence>
<reference evidence="2" key="1">
    <citation type="submission" date="2025-05" db="UniProtKB">
        <authorList>
            <consortium name="RefSeq"/>
        </authorList>
    </citation>
    <scope>NUCLEOTIDE SEQUENCE [LARGE SCALE GENOMIC DNA]</scope>
    <source>
        <strain evidence="2">14028-0561.14</strain>
    </source>
</reference>
<evidence type="ECO:0008006" key="4">
    <source>
        <dbReference type="Google" id="ProtNLM"/>
    </source>
</evidence>
<reference evidence="3" key="2">
    <citation type="submission" date="2025-08" db="UniProtKB">
        <authorList>
            <consortium name="RefSeq"/>
        </authorList>
    </citation>
    <scope>IDENTIFICATION</scope>
    <source>
        <strain evidence="3">14028-0561.14</strain>
        <tissue evidence="3">Whole fly</tissue>
    </source>
</reference>
<dbReference type="Proteomes" id="UP001652661">
    <property type="component" value="Chromosome 2L"/>
</dbReference>
<dbReference type="GO" id="GO:0005634">
    <property type="term" value="C:nucleus"/>
    <property type="evidence" value="ECO:0007669"/>
    <property type="project" value="UniProtKB-ARBA"/>
</dbReference>